<feature type="transmembrane region" description="Helical" evidence="6">
    <location>
        <begin position="56"/>
        <end position="75"/>
    </location>
</feature>
<comment type="subcellular location">
    <subcellularLocation>
        <location evidence="1 6">Cell membrane</location>
        <topology evidence="1 6">Multi-pass membrane protein</topology>
    </subcellularLocation>
</comment>
<dbReference type="PANTHER" id="PTHR12677:SF59">
    <property type="entry name" value="GOLGI APPARATUS MEMBRANE PROTEIN TVP38-RELATED"/>
    <property type="match status" value="1"/>
</dbReference>
<dbReference type="InterPro" id="IPR015414">
    <property type="entry name" value="TMEM64"/>
</dbReference>
<feature type="transmembrane region" description="Helical" evidence="6">
    <location>
        <begin position="16"/>
        <end position="36"/>
    </location>
</feature>
<keyword evidence="3 6" id="KW-0812">Transmembrane</keyword>
<name>A0A2G5K3F9_9RHOB</name>
<evidence type="ECO:0000259" key="7">
    <source>
        <dbReference type="Pfam" id="PF09335"/>
    </source>
</evidence>
<evidence type="ECO:0000256" key="6">
    <source>
        <dbReference type="RuleBase" id="RU366058"/>
    </source>
</evidence>
<accession>A0A2G5K3F9</accession>
<dbReference type="GO" id="GO:0005886">
    <property type="term" value="C:plasma membrane"/>
    <property type="evidence" value="ECO:0007669"/>
    <property type="project" value="UniProtKB-SubCell"/>
</dbReference>
<evidence type="ECO:0000256" key="1">
    <source>
        <dbReference type="ARBA" id="ARBA00004651"/>
    </source>
</evidence>
<evidence type="ECO:0000256" key="3">
    <source>
        <dbReference type="ARBA" id="ARBA00022692"/>
    </source>
</evidence>
<feature type="domain" description="VTT" evidence="7">
    <location>
        <begin position="79"/>
        <end position="197"/>
    </location>
</feature>
<dbReference type="PANTHER" id="PTHR12677">
    <property type="entry name" value="GOLGI APPARATUS MEMBRANE PROTEIN TVP38-RELATED"/>
    <property type="match status" value="1"/>
</dbReference>
<comment type="caution">
    <text evidence="8">The sequence shown here is derived from an EMBL/GenBank/DDBJ whole genome shotgun (WGS) entry which is preliminary data.</text>
</comment>
<dbReference type="EMBL" id="MDGM01000012">
    <property type="protein sequence ID" value="PIB23935.1"/>
    <property type="molecule type" value="Genomic_DNA"/>
</dbReference>
<evidence type="ECO:0000256" key="4">
    <source>
        <dbReference type="ARBA" id="ARBA00022989"/>
    </source>
</evidence>
<protein>
    <recommendedName>
        <fullName evidence="6">TVP38/TMEM64 family membrane protein</fullName>
    </recommendedName>
</protein>
<proteinExistence type="inferred from homology"/>
<evidence type="ECO:0000313" key="8">
    <source>
        <dbReference type="EMBL" id="PIB23935.1"/>
    </source>
</evidence>
<dbReference type="InterPro" id="IPR032816">
    <property type="entry name" value="VTT_dom"/>
</dbReference>
<evidence type="ECO:0000256" key="5">
    <source>
        <dbReference type="ARBA" id="ARBA00023136"/>
    </source>
</evidence>
<evidence type="ECO:0000313" key="9">
    <source>
        <dbReference type="Proteomes" id="UP000231516"/>
    </source>
</evidence>
<dbReference type="AlphaFoldDB" id="A0A2G5K3F9"/>
<reference evidence="8 9" key="1">
    <citation type="submission" date="2016-08" db="EMBL/GenBank/DDBJ databases">
        <title>Draft genome of Amylibacter sp. strain 4G11.</title>
        <authorList>
            <person name="Wong S.-K."/>
            <person name="Hamasaki K."/>
            <person name="Yoshizawa S."/>
        </authorList>
    </citation>
    <scope>NUCLEOTIDE SEQUENCE [LARGE SCALE GENOMIC DNA]</scope>
    <source>
        <strain evidence="8 9">4G11</strain>
    </source>
</reference>
<dbReference type="RefSeq" id="WP_099592214.1">
    <property type="nucleotide sequence ID" value="NZ_MDGM01000012.1"/>
</dbReference>
<dbReference type="OrthoDB" id="9779114at2"/>
<gene>
    <name evidence="8" type="ORF">BFP76_01380</name>
</gene>
<evidence type="ECO:0000256" key="2">
    <source>
        <dbReference type="ARBA" id="ARBA00022475"/>
    </source>
</evidence>
<dbReference type="Pfam" id="PF09335">
    <property type="entry name" value="VTT_dom"/>
    <property type="match status" value="1"/>
</dbReference>
<sequence length="242" mass="25971">MSDTTTPKGFSMKRMIPLLTILVVAVVGFIFLKDYLNFETLRDNREALIAWRDGNYFIAALTFIAIYVVVVAFSLPGAAIMTLTGGFLFGIFPGALFNILGATIGAVAIFLAAKTGLGDMLQQKLQNDGKESVLDKMGREINKNEISYLFLMRLVPAIPFFIANLAPAFLGVKLKNFVLTTFLGIMPGSVVYTSVGAGLGDVFAAGETPDLGIIFEPHILGPILGLCALAALPIVISKFKKA</sequence>
<keyword evidence="4 6" id="KW-1133">Transmembrane helix</keyword>
<dbReference type="Proteomes" id="UP000231516">
    <property type="component" value="Unassembled WGS sequence"/>
</dbReference>
<feature type="transmembrane region" description="Helical" evidence="6">
    <location>
        <begin position="177"/>
        <end position="199"/>
    </location>
</feature>
<keyword evidence="2 6" id="KW-1003">Cell membrane</keyword>
<keyword evidence="9" id="KW-1185">Reference proteome</keyword>
<feature type="transmembrane region" description="Helical" evidence="6">
    <location>
        <begin position="219"/>
        <end position="236"/>
    </location>
</feature>
<organism evidence="8 9">
    <name type="scientific">Paramylibacter kogurei</name>
    <dbReference type="NCBI Taxonomy" id="1889778"/>
    <lineage>
        <taxon>Bacteria</taxon>
        <taxon>Pseudomonadati</taxon>
        <taxon>Pseudomonadota</taxon>
        <taxon>Alphaproteobacteria</taxon>
        <taxon>Rhodobacterales</taxon>
        <taxon>Paracoccaceae</taxon>
        <taxon>Paramylibacter</taxon>
    </lineage>
</organism>
<comment type="similarity">
    <text evidence="6">Belongs to the TVP38/TMEM64 family.</text>
</comment>
<keyword evidence="5 6" id="KW-0472">Membrane</keyword>
<feature type="transmembrane region" description="Helical" evidence="6">
    <location>
        <begin position="87"/>
        <end position="113"/>
    </location>
</feature>
<feature type="transmembrane region" description="Helical" evidence="6">
    <location>
        <begin position="146"/>
        <end position="170"/>
    </location>
</feature>